<dbReference type="Proteomes" id="UP001085076">
    <property type="component" value="Miscellaneous, Linkage group lg01"/>
</dbReference>
<dbReference type="GO" id="GO:0005783">
    <property type="term" value="C:endoplasmic reticulum"/>
    <property type="evidence" value="ECO:0007669"/>
    <property type="project" value="TreeGrafter"/>
</dbReference>
<comment type="caution">
    <text evidence="1">The sequence shown here is derived from an EMBL/GenBank/DDBJ whole genome shotgun (WGS) entry which is preliminary data.</text>
</comment>
<dbReference type="OrthoDB" id="428854at2759"/>
<proteinExistence type="predicted"/>
<dbReference type="AlphaFoldDB" id="A0A9D5D250"/>
<reference evidence="1" key="2">
    <citation type="journal article" date="2022" name="Hortic Res">
        <title>The genome of Dioscorea zingiberensis sheds light on the biosynthesis, origin and evolution of the medicinally important diosgenin saponins.</title>
        <authorList>
            <person name="Li Y."/>
            <person name="Tan C."/>
            <person name="Li Z."/>
            <person name="Guo J."/>
            <person name="Li S."/>
            <person name="Chen X."/>
            <person name="Wang C."/>
            <person name="Dai X."/>
            <person name="Yang H."/>
            <person name="Song W."/>
            <person name="Hou L."/>
            <person name="Xu J."/>
            <person name="Tong Z."/>
            <person name="Xu A."/>
            <person name="Yuan X."/>
            <person name="Wang W."/>
            <person name="Yang Q."/>
            <person name="Chen L."/>
            <person name="Sun Z."/>
            <person name="Wang K."/>
            <person name="Pan B."/>
            <person name="Chen J."/>
            <person name="Bao Y."/>
            <person name="Liu F."/>
            <person name="Qi X."/>
            <person name="Gang D.R."/>
            <person name="Wen J."/>
            <person name="Li J."/>
        </authorList>
    </citation>
    <scope>NUCLEOTIDE SEQUENCE</scope>
    <source>
        <strain evidence="1">Dzin_1.0</strain>
    </source>
</reference>
<protein>
    <submittedName>
        <fullName evidence="1">Uncharacterized protein</fullName>
    </submittedName>
</protein>
<organism evidence="1 2">
    <name type="scientific">Dioscorea zingiberensis</name>
    <dbReference type="NCBI Taxonomy" id="325984"/>
    <lineage>
        <taxon>Eukaryota</taxon>
        <taxon>Viridiplantae</taxon>
        <taxon>Streptophyta</taxon>
        <taxon>Embryophyta</taxon>
        <taxon>Tracheophyta</taxon>
        <taxon>Spermatophyta</taxon>
        <taxon>Magnoliopsida</taxon>
        <taxon>Liliopsida</taxon>
        <taxon>Dioscoreales</taxon>
        <taxon>Dioscoreaceae</taxon>
        <taxon>Dioscorea</taxon>
    </lineage>
</organism>
<evidence type="ECO:0000313" key="2">
    <source>
        <dbReference type="Proteomes" id="UP001085076"/>
    </source>
</evidence>
<accession>A0A9D5D250</accession>
<evidence type="ECO:0000313" key="1">
    <source>
        <dbReference type="EMBL" id="KAJ0984036.1"/>
    </source>
</evidence>
<dbReference type="InterPro" id="IPR053224">
    <property type="entry name" value="Sensory_adhesion_molecule"/>
</dbReference>
<name>A0A9D5D250_9LILI</name>
<sequence>MVANSALIPWNLRFSPLLSRDAIKWSPLEIVVSGARPTSSVLLAVRRQMPPSPMSSPSGSARPMFLVSTFTSGSIVKIPVHARSELEERTVLLDADVAGNWSLGIAFDRRRNRLLVVYADVLGLTYGGVVAYDLRSWERSFLTQLAGQASNSDQVHGKGIGFADGEFLHKLCKAYLCVSGHWIVGCLVAEPIKRAHRVISHPADKYSMTQLKNLIPEDRIKLRVHLLEECLRKRGYTVHRFIKVNLKYRFSKLYYSILINFRINEV</sequence>
<reference evidence="1" key="1">
    <citation type="submission" date="2021-03" db="EMBL/GenBank/DDBJ databases">
        <authorList>
            <person name="Li Z."/>
            <person name="Yang C."/>
        </authorList>
    </citation>
    <scope>NUCLEOTIDE SEQUENCE</scope>
    <source>
        <strain evidence="1">Dzin_1.0</strain>
        <tissue evidence="1">Leaf</tissue>
    </source>
</reference>
<dbReference type="PANTHER" id="PTHR31460:SF0">
    <property type="entry name" value="CALCIUM-DEPENDENT PHOSPHOTRIESTERASE SUPERFAMILY PROTEIN-RELATED"/>
    <property type="match status" value="1"/>
</dbReference>
<keyword evidence="2" id="KW-1185">Reference proteome</keyword>
<dbReference type="EMBL" id="JAGGNH010000001">
    <property type="protein sequence ID" value="KAJ0984036.1"/>
    <property type="molecule type" value="Genomic_DNA"/>
</dbReference>
<dbReference type="PANTHER" id="PTHR31460">
    <property type="match status" value="1"/>
</dbReference>
<gene>
    <name evidence="1" type="ORF">J5N97_002392</name>
</gene>